<protein>
    <recommendedName>
        <fullName evidence="3">Deoxyribodipyrimidine photo-lyase</fullName>
        <ecNumber evidence="2">4.1.99.3</ecNumber>
    </recommendedName>
</protein>
<dbReference type="InterPro" id="IPR002081">
    <property type="entry name" value="Cryptochrome/DNA_photolyase_1"/>
</dbReference>
<evidence type="ECO:0000256" key="10">
    <source>
        <dbReference type="RuleBase" id="RU004182"/>
    </source>
</evidence>
<evidence type="ECO:0000313" key="12">
    <source>
        <dbReference type="EMBL" id="AJP49131.1"/>
    </source>
</evidence>
<evidence type="ECO:0000256" key="4">
    <source>
        <dbReference type="ARBA" id="ARBA00022630"/>
    </source>
</evidence>
<dbReference type="GO" id="GO:0000719">
    <property type="term" value="P:photoreactive repair"/>
    <property type="evidence" value="ECO:0007669"/>
    <property type="project" value="UniProtKB-ARBA"/>
</dbReference>
<dbReference type="KEGG" id="rbu:PG1C_13200"/>
<comment type="similarity">
    <text evidence="10">Belongs to the DNA photolyase family.</text>
</comment>
<organism evidence="12 13">
    <name type="scientific">Rugosibacter aromaticivorans</name>
    <dbReference type="NCBI Taxonomy" id="1565605"/>
    <lineage>
        <taxon>Bacteria</taxon>
        <taxon>Pseudomonadati</taxon>
        <taxon>Pseudomonadota</taxon>
        <taxon>Betaproteobacteria</taxon>
        <taxon>Nitrosomonadales</taxon>
        <taxon>Sterolibacteriaceae</taxon>
        <taxon>Rugosibacter</taxon>
    </lineage>
</organism>
<evidence type="ECO:0000256" key="1">
    <source>
        <dbReference type="ARBA" id="ARBA00001932"/>
    </source>
</evidence>
<evidence type="ECO:0000259" key="11">
    <source>
        <dbReference type="PROSITE" id="PS51645"/>
    </source>
</evidence>
<dbReference type="GO" id="GO:0071949">
    <property type="term" value="F:FAD binding"/>
    <property type="evidence" value="ECO:0007669"/>
    <property type="project" value="TreeGrafter"/>
</dbReference>
<evidence type="ECO:0000256" key="9">
    <source>
        <dbReference type="PIRSR" id="PIRSR602081-2"/>
    </source>
</evidence>
<dbReference type="PROSITE" id="PS00691">
    <property type="entry name" value="DNA_PHOTOLYASES_1_2"/>
    <property type="match status" value="1"/>
</dbReference>
<dbReference type="Pfam" id="PF00875">
    <property type="entry name" value="DNA_photolyase"/>
    <property type="match status" value="1"/>
</dbReference>
<comment type="cofactor">
    <cofactor evidence="1">
        <name>(6R)-5,10-methylene-5,6,7,8-tetrahydrofolate</name>
        <dbReference type="ChEBI" id="CHEBI:15636"/>
    </cofactor>
</comment>
<dbReference type="STRING" id="1565605.PG1C_13200"/>
<feature type="site" description="Electron transfer via tryptophanyl radical" evidence="9">
    <location>
        <position position="356"/>
    </location>
</feature>
<dbReference type="EMBL" id="CP010554">
    <property type="protein sequence ID" value="AJP49131.1"/>
    <property type="molecule type" value="Genomic_DNA"/>
</dbReference>
<dbReference type="InterPro" id="IPR036155">
    <property type="entry name" value="Crypto/Photolyase_N_sf"/>
</dbReference>
<evidence type="ECO:0000256" key="2">
    <source>
        <dbReference type="ARBA" id="ARBA00013149"/>
    </source>
</evidence>
<dbReference type="EC" id="4.1.99.3" evidence="2"/>
<dbReference type="SUPFAM" id="SSF52425">
    <property type="entry name" value="Cryptochrome/photolyase, N-terminal domain"/>
    <property type="match status" value="1"/>
</dbReference>
<reference evidence="12 13" key="1">
    <citation type="journal article" date="2015" name="Genome Announc.">
        <title>Complete Genome Sequence of a Novel Bacterium within the Family Rhodocyclaceae That Degrades Polycyclic Aromatic Hydrocarbons.</title>
        <authorList>
            <person name="Singleton D.R."/>
            <person name="Dickey A.N."/>
            <person name="Scholl E.H."/>
            <person name="Wright F.A."/>
            <person name="Aitken M.D."/>
        </authorList>
    </citation>
    <scope>NUCLEOTIDE SEQUENCE [LARGE SCALE GENOMIC DNA]</scope>
    <source>
        <strain evidence="13">PG1-Ca6</strain>
    </source>
</reference>
<evidence type="ECO:0000256" key="3">
    <source>
        <dbReference type="ARBA" id="ARBA00014046"/>
    </source>
</evidence>
<accession>A0A0C5JPB4</accession>
<feature type="binding site" evidence="8">
    <location>
        <begin position="369"/>
        <end position="371"/>
    </location>
    <ligand>
        <name>FAD</name>
        <dbReference type="ChEBI" id="CHEBI:57692"/>
    </ligand>
</feature>
<dbReference type="RefSeq" id="WP_202635233.1">
    <property type="nucleotide sequence ID" value="NZ_CP010554.1"/>
</dbReference>
<dbReference type="GO" id="GO:0003677">
    <property type="term" value="F:DNA binding"/>
    <property type="evidence" value="ECO:0007669"/>
    <property type="project" value="TreeGrafter"/>
</dbReference>
<dbReference type="InterPro" id="IPR036134">
    <property type="entry name" value="Crypto/Photolyase_FAD-like_sf"/>
</dbReference>
<dbReference type="Gene3D" id="3.40.50.620">
    <property type="entry name" value="HUPs"/>
    <property type="match status" value="1"/>
</dbReference>
<feature type="site" description="Electron transfer via tryptophanyl radical" evidence="9">
    <location>
        <position position="379"/>
    </location>
</feature>
<feature type="binding site" evidence="8">
    <location>
        <position position="225"/>
    </location>
    <ligand>
        <name>FAD</name>
        <dbReference type="ChEBI" id="CHEBI:57692"/>
    </ligand>
</feature>
<dbReference type="PROSITE" id="PS00394">
    <property type="entry name" value="DNA_PHOTOLYASES_1_1"/>
    <property type="match status" value="1"/>
</dbReference>
<dbReference type="Proteomes" id="UP000061603">
    <property type="component" value="Chromosome"/>
</dbReference>
<evidence type="ECO:0000256" key="7">
    <source>
        <dbReference type="ARBA" id="ARBA00033999"/>
    </source>
</evidence>
<dbReference type="PANTHER" id="PTHR11455:SF9">
    <property type="entry name" value="CRYPTOCHROME CIRCADIAN CLOCK 5 ISOFORM X1"/>
    <property type="match status" value="1"/>
</dbReference>
<dbReference type="HOGENOM" id="CLU_010348_2_2_4"/>
<gene>
    <name evidence="12" type="ORF">PG1C_13200</name>
</gene>
<feature type="binding site" evidence="8">
    <location>
        <begin position="237"/>
        <end position="241"/>
    </location>
    <ligand>
        <name>FAD</name>
        <dbReference type="ChEBI" id="CHEBI:57692"/>
    </ligand>
</feature>
<comment type="catalytic activity">
    <reaction evidence="7">
        <text>cyclobutadipyrimidine (in DNA) = 2 pyrimidine residues (in DNA).</text>
        <dbReference type="EC" id="4.1.99.3"/>
    </reaction>
</comment>
<sequence length="472" mass="53766">MTSALVWFRRDLRTYDHAALFHALKAHDQVYCVFVFDSTMLAKLPRSDRRVEFILRAVVEVAEALRRMGGALIILQGDPCDEIPKLAARLGVQAVYANRDYEPAALQRDAAVEGNIRRLAEVEFFLFKDQVIFDCDEVLTQQRTPFSVFTPYKNAWLKRLSPFYLQAYPVERYAAHLAIPDAVLPAPTLSELGFLPADLASLPLPTGMRGARRLFLAFTERLDHYASDRDFPAVNGTSTLSAHLRFGTVSIRQLTGYAQSQSGRGAATWLSELIWRDFYHMILWHHPHVVTQAFKPAMETLVWDDAPDLLAAWQQGKTGYPLVDAAMRQLMHTGFMHNRLRMVTASFLTKDLGVDWRLGERWFAEKLLDFDLAANNGGWQWAASTGCDAQPWFRIFNPVTQSEKFDPQGHFIRRYVPEILSLPNQFIHAPWKMNASQQAACGVLLGRDYPLPVVDHAVARERTLQRFSTVRK</sequence>
<evidence type="ECO:0000256" key="5">
    <source>
        <dbReference type="ARBA" id="ARBA00022827"/>
    </source>
</evidence>
<keyword evidence="13" id="KW-1185">Reference proteome</keyword>
<dbReference type="InterPro" id="IPR005101">
    <property type="entry name" value="Cryptochr/Photolyase_FAD-bd"/>
</dbReference>
<dbReference type="PRINTS" id="PR00147">
    <property type="entry name" value="DNAPHOTLYASE"/>
</dbReference>
<keyword evidence="6 10" id="KW-0157">Chromophore</keyword>
<dbReference type="FunFam" id="1.10.579.10:FF:000003">
    <property type="entry name" value="Deoxyribodipyrimidine photo-lyase"/>
    <property type="match status" value="1"/>
</dbReference>
<evidence type="ECO:0000256" key="6">
    <source>
        <dbReference type="ARBA" id="ARBA00022991"/>
    </source>
</evidence>
<dbReference type="PANTHER" id="PTHR11455">
    <property type="entry name" value="CRYPTOCHROME"/>
    <property type="match status" value="1"/>
</dbReference>
<keyword evidence="5 8" id="KW-0274">FAD</keyword>
<dbReference type="AlphaFoldDB" id="A0A0C5JPB4"/>
<keyword evidence="4 8" id="KW-0285">Flavoprotein</keyword>
<dbReference type="InterPro" id="IPR006050">
    <property type="entry name" value="DNA_photolyase_N"/>
</dbReference>
<feature type="domain" description="Photolyase/cryptochrome alpha/beta" evidence="11">
    <location>
        <begin position="2"/>
        <end position="132"/>
    </location>
</feature>
<feature type="binding site" evidence="8">
    <location>
        <begin position="272"/>
        <end position="279"/>
    </location>
    <ligand>
        <name>FAD</name>
        <dbReference type="ChEBI" id="CHEBI:57692"/>
    </ligand>
</feature>
<comment type="cofactor">
    <cofactor evidence="8">
        <name>FAD</name>
        <dbReference type="ChEBI" id="CHEBI:57692"/>
    </cofactor>
    <text evidence="8">Binds 1 FAD per subunit.</text>
</comment>
<proteinExistence type="inferred from homology"/>
<evidence type="ECO:0000313" key="13">
    <source>
        <dbReference type="Proteomes" id="UP000061603"/>
    </source>
</evidence>
<feature type="binding site" evidence="8">
    <location>
        <position position="269"/>
    </location>
    <ligand>
        <name>FAD</name>
        <dbReference type="ChEBI" id="CHEBI:57692"/>
    </ligand>
</feature>
<dbReference type="SUPFAM" id="SSF48173">
    <property type="entry name" value="Cryptochrome/photolyase FAD-binding domain"/>
    <property type="match status" value="1"/>
</dbReference>
<dbReference type="Gene3D" id="1.25.40.80">
    <property type="match status" value="1"/>
</dbReference>
<dbReference type="PROSITE" id="PS51645">
    <property type="entry name" value="PHR_CRY_ALPHA_BETA"/>
    <property type="match status" value="1"/>
</dbReference>
<dbReference type="InterPro" id="IPR014729">
    <property type="entry name" value="Rossmann-like_a/b/a_fold"/>
</dbReference>
<dbReference type="InterPro" id="IPR018394">
    <property type="entry name" value="DNA_photolyase_1_CS_C"/>
</dbReference>
<dbReference type="GO" id="GO:0003904">
    <property type="term" value="F:deoxyribodipyrimidine photo-lyase activity"/>
    <property type="evidence" value="ECO:0007669"/>
    <property type="project" value="UniProtKB-EC"/>
</dbReference>
<dbReference type="Gene3D" id="1.10.579.10">
    <property type="entry name" value="DNA Cyclobutane Dipyrimidine Photolyase, subunit A, domain 3"/>
    <property type="match status" value="1"/>
</dbReference>
<name>A0A0C5JPB4_9PROT</name>
<keyword evidence="12" id="KW-0456">Lyase</keyword>
<dbReference type="Pfam" id="PF03441">
    <property type="entry name" value="FAD_binding_7"/>
    <property type="match status" value="1"/>
</dbReference>
<feature type="site" description="Electron transfer via tryptophanyl radical" evidence="9">
    <location>
        <position position="303"/>
    </location>
</feature>
<dbReference type="GO" id="GO:0009416">
    <property type="term" value="P:response to light stimulus"/>
    <property type="evidence" value="ECO:0007669"/>
    <property type="project" value="TreeGrafter"/>
</dbReference>
<evidence type="ECO:0000256" key="8">
    <source>
        <dbReference type="PIRSR" id="PIRSR602081-1"/>
    </source>
</evidence>
<dbReference type="PATRIC" id="fig|1565605.3.peg.2796"/>